<protein>
    <submittedName>
        <fullName evidence="2">Carbon-phosphorus lyase complex accessory protein (Metallo-beta-lactamase superfamily protein)</fullName>
    </submittedName>
</protein>
<dbReference type="CDD" id="cd07736">
    <property type="entry name" value="PhnP-like_MBL-fold"/>
    <property type="match status" value="1"/>
</dbReference>
<sequence>MSLTLTLTGTGGAQGVPAWGCECAACVRARRSPQYRRQPCSGVVKFNDAITLIDAGLHDLADRWSPGSFQQFLLTHYHMDHVQGLFPLRWGVGDSIPVYGPPDEQGCDDLFKHPGLLDFSHTVEPFVVFDLQGLQVTPLPLNHSKLTFGYLLETAHSRVAWLSDTAGLPEKTLKFLRNNQPQVMVIDCSHPPREDAPRNHCDLNTVLALNQVIRSPRVILTHISHQFDAWLMENALPSGFEAGFDGMEIGVEIGVE</sequence>
<dbReference type="Pfam" id="PF12706">
    <property type="entry name" value="Lactamase_B_2"/>
    <property type="match status" value="1"/>
</dbReference>
<dbReference type="Gene3D" id="3.60.15.10">
    <property type="entry name" value="Ribonuclease Z/Hydroxyacylglutathione hydrolase-like"/>
    <property type="match status" value="1"/>
</dbReference>
<feature type="domain" description="Metallo-beta-lactamase" evidence="1">
    <location>
        <begin position="72"/>
        <end position="223"/>
    </location>
</feature>
<dbReference type="RefSeq" id="WP_000059945.1">
    <property type="nucleotide sequence ID" value="NZ_JACCMY010000013.1"/>
</dbReference>
<dbReference type="NCBIfam" id="TIGR03307">
    <property type="entry name" value="PhnP"/>
    <property type="match status" value="1"/>
</dbReference>
<dbReference type="SUPFAM" id="SSF56281">
    <property type="entry name" value="Metallo-hydrolase/oxidoreductase"/>
    <property type="match status" value="1"/>
</dbReference>
<evidence type="ECO:0000259" key="1">
    <source>
        <dbReference type="Pfam" id="PF12706"/>
    </source>
</evidence>
<organism evidence="2 4">
    <name type="scientific">Escherichia coli</name>
    <dbReference type="NCBI Taxonomy" id="562"/>
    <lineage>
        <taxon>Bacteria</taxon>
        <taxon>Pseudomonadati</taxon>
        <taxon>Pseudomonadota</taxon>
        <taxon>Gammaproteobacteria</taxon>
        <taxon>Enterobacterales</taxon>
        <taxon>Enterobacteriaceae</taxon>
        <taxon>Escherichia</taxon>
    </lineage>
</organism>
<dbReference type="AlphaFoldDB" id="A0A3S5DUP2"/>
<dbReference type="PANTHER" id="PTHR42663">
    <property type="entry name" value="HYDROLASE C777.06C-RELATED-RELATED"/>
    <property type="match status" value="1"/>
</dbReference>
<dbReference type="EMBL" id="LR134238">
    <property type="protein sequence ID" value="VED10556.1"/>
    <property type="molecule type" value="Genomic_DNA"/>
</dbReference>
<dbReference type="InterPro" id="IPR036866">
    <property type="entry name" value="RibonucZ/Hydroxyglut_hydro"/>
</dbReference>
<dbReference type="Proteomes" id="UP000271797">
    <property type="component" value="Chromosome"/>
</dbReference>
<dbReference type="GO" id="GO:0019700">
    <property type="term" value="P:organic phosphonate catabolic process"/>
    <property type="evidence" value="ECO:0007669"/>
    <property type="project" value="InterPro"/>
</dbReference>
<gene>
    <name evidence="2" type="primary">phnP</name>
    <name evidence="2" type="ORF">NCTC9044_02432</name>
    <name evidence="3" type="ORF">NCTC9702_05514</name>
</gene>
<dbReference type="InterPro" id="IPR017693">
    <property type="entry name" value="Phosphonate_metab_PhnP"/>
</dbReference>
<dbReference type="PANTHER" id="PTHR42663:SF6">
    <property type="entry name" value="HYDROLASE C777.06C-RELATED"/>
    <property type="match status" value="1"/>
</dbReference>
<dbReference type="InterPro" id="IPR035682">
    <property type="entry name" value="PhnP_MBL"/>
</dbReference>
<evidence type="ECO:0000313" key="3">
    <source>
        <dbReference type="EMBL" id="VED38160.1"/>
    </source>
</evidence>
<dbReference type="Proteomes" id="UP000277930">
    <property type="component" value="Chromosome 1"/>
</dbReference>
<accession>A0A3S5DUP2</accession>
<keyword evidence="2" id="KW-0456">Lyase</keyword>
<name>A0A3S5DUP2_ECOLX</name>
<reference evidence="4 5" key="1">
    <citation type="submission" date="2018-12" db="EMBL/GenBank/DDBJ databases">
        <authorList>
            <consortium name="Pathogen Informatics"/>
        </authorList>
    </citation>
    <scope>NUCLEOTIDE SEQUENCE [LARGE SCALE GENOMIC DNA]</scope>
    <source>
        <strain evidence="2 4">NCTC9044</strain>
        <strain evidence="3 5">NCTC9702</strain>
    </source>
</reference>
<evidence type="ECO:0000313" key="4">
    <source>
        <dbReference type="Proteomes" id="UP000271797"/>
    </source>
</evidence>
<proteinExistence type="predicted"/>
<dbReference type="FunFam" id="3.60.15.10:FF:000035">
    <property type="entry name" value="Phosphonate metabolism protein PhnP"/>
    <property type="match status" value="1"/>
</dbReference>
<evidence type="ECO:0000313" key="2">
    <source>
        <dbReference type="EMBL" id="VED10556.1"/>
    </source>
</evidence>
<dbReference type="InterPro" id="IPR001279">
    <property type="entry name" value="Metallo-B-lactamas"/>
</dbReference>
<evidence type="ECO:0000313" key="5">
    <source>
        <dbReference type="Proteomes" id="UP000277930"/>
    </source>
</evidence>
<dbReference type="GO" id="GO:0016829">
    <property type="term" value="F:lyase activity"/>
    <property type="evidence" value="ECO:0007669"/>
    <property type="project" value="UniProtKB-KW"/>
</dbReference>
<dbReference type="EMBL" id="LR134246">
    <property type="protein sequence ID" value="VED38160.1"/>
    <property type="molecule type" value="Genomic_DNA"/>
</dbReference>
<dbReference type="GO" id="GO:0008081">
    <property type="term" value="F:phosphoric diester hydrolase activity"/>
    <property type="evidence" value="ECO:0007669"/>
    <property type="project" value="InterPro"/>
</dbReference>